<dbReference type="PATRIC" id="fig|999411.4.peg.1496"/>
<feature type="coiled-coil region" evidence="2">
    <location>
        <begin position="4"/>
        <end position="56"/>
    </location>
</feature>
<keyword evidence="2" id="KW-0175">Coiled coil</keyword>
<organism evidence="3 4">
    <name type="scientific">Clostridium thermobutyricum</name>
    <dbReference type="NCBI Taxonomy" id="29372"/>
    <lineage>
        <taxon>Bacteria</taxon>
        <taxon>Bacillati</taxon>
        <taxon>Bacillota</taxon>
        <taxon>Clostridia</taxon>
        <taxon>Eubacteriales</taxon>
        <taxon>Clostridiaceae</taxon>
        <taxon>Clostridium</taxon>
    </lineage>
</organism>
<dbReference type="InterPro" id="IPR007809">
    <property type="entry name" value="FlgN-like"/>
</dbReference>
<protein>
    <recommendedName>
        <fullName evidence="5">FlgN protein</fullName>
    </recommendedName>
</protein>
<dbReference type="Gene3D" id="1.20.58.300">
    <property type="entry name" value="FlgN-like"/>
    <property type="match status" value="1"/>
</dbReference>
<keyword evidence="4" id="KW-1185">Reference proteome</keyword>
<accession>N9WHF0</accession>
<dbReference type="Pfam" id="PF05130">
    <property type="entry name" value="FlgN"/>
    <property type="match status" value="1"/>
</dbReference>
<dbReference type="HOGENOM" id="CLU_153720_0_0_9"/>
<comment type="caution">
    <text evidence="3">The sequence shown here is derived from an EMBL/GenBank/DDBJ whole genome shotgun (WGS) entry which is preliminary data.</text>
</comment>
<gene>
    <name evidence="3" type="ORF">HMPREF1092_01520</name>
</gene>
<keyword evidence="1" id="KW-1005">Bacterial flagellum biogenesis</keyword>
<evidence type="ECO:0000256" key="1">
    <source>
        <dbReference type="ARBA" id="ARBA00022795"/>
    </source>
</evidence>
<evidence type="ECO:0008006" key="5">
    <source>
        <dbReference type="Google" id="ProtNLM"/>
    </source>
</evidence>
<proteinExistence type="predicted"/>
<evidence type="ECO:0000256" key="2">
    <source>
        <dbReference type="SAM" id="Coils"/>
    </source>
</evidence>
<dbReference type="RefSeq" id="WP_002598021.1">
    <property type="nucleotide sequence ID" value="NZ_KB850956.1"/>
</dbReference>
<dbReference type="InterPro" id="IPR036679">
    <property type="entry name" value="FlgN-like_sf"/>
</dbReference>
<evidence type="ECO:0000313" key="4">
    <source>
        <dbReference type="Proteomes" id="UP000013097"/>
    </source>
</evidence>
<dbReference type="Proteomes" id="UP000013097">
    <property type="component" value="Unassembled WGS sequence"/>
</dbReference>
<dbReference type="AlphaFoldDB" id="N9WHF0"/>
<name>N9WHF0_9CLOT</name>
<dbReference type="SUPFAM" id="SSF140566">
    <property type="entry name" value="FlgN-like"/>
    <property type="match status" value="1"/>
</dbReference>
<dbReference type="EMBL" id="AGYT01000008">
    <property type="protein sequence ID" value="ENZ02285.1"/>
    <property type="molecule type" value="Genomic_DNA"/>
</dbReference>
<evidence type="ECO:0000313" key="3">
    <source>
        <dbReference type="EMBL" id="ENZ02285.1"/>
    </source>
</evidence>
<reference evidence="3 4" key="1">
    <citation type="submission" date="2013-01" db="EMBL/GenBank/DDBJ databases">
        <title>The Genome Sequence of Clostridium colicanis 209318.</title>
        <authorList>
            <consortium name="The Broad Institute Genome Sequencing Platform"/>
            <person name="Earl A."/>
            <person name="Ward D."/>
            <person name="Feldgarden M."/>
            <person name="Gevers D."/>
            <person name="Courvalin P."/>
            <person name="Lambert T."/>
            <person name="Walker B."/>
            <person name="Young S.K."/>
            <person name="Zeng Q."/>
            <person name="Gargeya S."/>
            <person name="Fitzgerald M."/>
            <person name="Haas B."/>
            <person name="Abouelleil A."/>
            <person name="Alvarado L."/>
            <person name="Arachchi H.M."/>
            <person name="Berlin A.M."/>
            <person name="Chapman S.B."/>
            <person name="Dewar J."/>
            <person name="Goldberg J."/>
            <person name="Griggs A."/>
            <person name="Gujja S."/>
            <person name="Hansen M."/>
            <person name="Howarth C."/>
            <person name="Imamovic A."/>
            <person name="Larimer J."/>
            <person name="McCowan C."/>
            <person name="Murphy C."/>
            <person name="Neiman D."/>
            <person name="Pearson M."/>
            <person name="Priest M."/>
            <person name="Roberts A."/>
            <person name="Saif S."/>
            <person name="Shea T."/>
            <person name="Sisk P."/>
            <person name="Sykes S."/>
            <person name="Wortman J."/>
            <person name="Nusbaum C."/>
            <person name="Birren B."/>
        </authorList>
    </citation>
    <scope>NUCLEOTIDE SEQUENCE [LARGE SCALE GENOMIC DNA]</scope>
    <source>
        <strain evidence="3 4">209318</strain>
    </source>
</reference>
<sequence length="134" mass="16010">MRIKEVLNEELKSLNRLLGLLDKQFKLIMKKDIFGLEEVVDEIKLCNKEVAEWEVERRKITNGNNMRELIEKLDDVELDNIYREIKKTLHSLKLQKETNEMLIRQGLSFNHQILNIINPKRDIKTYNSYGALRR</sequence>
<dbReference type="eggNOG" id="ENOG5033J7F">
    <property type="taxonomic scope" value="Bacteria"/>
</dbReference>
<dbReference type="GO" id="GO:0044780">
    <property type="term" value="P:bacterial-type flagellum assembly"/>
    <property type="evidence" value="ECO:0007669"/>
    <property type="project" value="InterPro"/>
</dbReference>